<accession>A0AA87ZSY8</accession>
<sequence length="93" mass="9886">MLKSVRGISRGFGFSGDTDGSYSEWSKQVGMLQAYGQVVEAGAGVGTRTCIVTGTGRQVVQSSGCGVPYHSTVLSWYEMAWQGQHGPIILKKA</sequence>
<protein>
    <submittedName>
        <fullName evidence="1">Uncharacterized protein</fullName>
    </submittedName>
</protein>
<dbReference type="EMBL" id="BTGU01000009">
    <property type="protein sequence ID" value="GMN39154.1"/>
    <property type="molecule type" value="Genomic_DNA"/>
</dbReference>
<reference evidence="1" key="1">
    <citation type="submission" date="2023-07" db="EMBL/GenBank/DDBJ databases">
        <title>draft genome sequence of fig (Ficus carica).</title>
        <authorList>
            <person name="Takahashi T."/>
            <person name="Nishimura K."/>
        </authorList>
    </citation>
    <scope>NUCLEOTIDE SEQUENCE</scope>
</reference>
<name>A0AA87ZSY8_FICCA</name>
<comment type="caution">
    <text evidence="1">The sequence shown here is derived from an EMBL/GenBank/DDBJ whole genome shotgun (WGS) entry which is preliminary data.</text>
</comment>
<gene>
    <name evidence="1" type="ORF">TIFTF001_008383</name>
</gene>
<dbReference type="Proteomes" id="UP001187192">
    <property type="component" value="Unassembled WGS sequence"/>
</dbReference>
<dbReference type="AlphaFoldDB" id="A0AA87ZSY8"/>
<evidence type="ECO:0000313" key="1">
    <source>
        <dbReference type="EMBL" id="GMN39154.1"/>
    </source>
</evidence>
<keyword evidence="2" id="KW-1185">Reference proteome</keyword>
<organism evidence="1 2">
    <name type="scientific">Ficus carica</name>
    <name type="common">Common fig</name>
    <dbReference type="NCBI Taxonomy" id="3494"/>
    <lineage>
        <taxon>Eukaryota</taxon>
        <taxon>Viridiplantae</taxon>
        <taxon>Streptophyta</taxon>
        <taxon>Embryophyta</taxon>
        <taxon>Tracheophyta</taxon>
        <taxon>Spermatophyta</taxon>
        <taxon>Magnoliopsida</taxon>
        <taxon>eudicotyledons</taxon>
        <taxon>Gunneridae</taxon>
        <taxon>Pentapetalae</taxon>
        <taxon>rosids</taxon>
        <taxon>fabids</taxon>
        <taxon>Rosales</taxon>
        <taxon>Moraceae</taxon>
        <taxon>Ficeae</taxon>
        <taxon>Ficus</taxon>
    </lineage>
</organism>
<proteinExistence type="predicted"/>
<evidence type="ECO:0000313" key="2">
    <source>
        <dbReference type="Proteomes" id="UP001187192"/>
    </source>
</evidence>